<accession>A0A443K941</accession>
<dbReference type="AlphaFoldDB" id="A0A443K941"/>
<reference evidence="1 2" key="1">
    <citation type="submission" date="2019-01" db="EMBL/GenBank/DDBJ databases">
        <title>Sinorhodobacter populi sp. nov. isolated from the symptomatic bark tissue of Populus euramericana canker.</title>
        <authorList>
            <person name="Xu G."/>
        </authorList>
    </citation>
    <scope>NUCLEOTIDE SEQUENCE [LARGE SCALE GENOMIC DNA]</scope>
    <source>
        <strain evidence="1 2">07D10-4-3</strain>
    </source>
</reference>
<proteinExistence type="predicted"/>
<evidence type="ECO:0000313" key="1">
    <source>
        <dbReference type="EMBL" id="RWR29317.1"/>
    </source>
</evidence>
<dbReference type="Gene3D" id="3.40.50.2300">
    <property type="match status" value="1"/>
</dbReference>
<dbReference type="Proteomes" id="UP000284451">
    <property type="component" value="Unassembled WGS sequence"/>
</dbReference>
<dbReference type="RefSeq" id="WP_128233068.1">
    <property type="nucleotide sequence ID" value="NZ_SAUY01000020.1"/>
</dbReference>
<reference evidence="1 2" key="2">
    <citation type="submission" date="2019-01" db="EMBL/GenBank/DDBJ databases">
        <authorList>
            <person name="Li Y."/>
        </authorList>
    </citation>
    <scope>NUCLEOTIDE SEQUENCE [LARGE SCALE GENOMIC DNA]</scope>
    <source>
        <strain evidence="1 2">07D10-4-3</strain>
    </source>
</reference>
<comment type="caution">
    <text evidence="1">The sequence shown here is derived from an EMBL/GenBank/DDBJ whole genome shotgun (WGS) entry which is preliminary data.</text>
</comment>
<gene>
    <name evidence="1" type="ORF">D2T29_14835</name>
</gene>
<sequence>MDTYWNSIVYSGETLVRSLGQPKSDLVNAGCSEKSLIDIKAFLAKSNGNCAIACDPNDSPNARPVVETVRAANAYISTMWNKTDDLHP</sequence>
<name>A0A443K941_9RHOB</name>
<organism evidence="1 2">
    <name type="scientific">Paenirhodobacter populi</name>
    <dbReference type="NCBI Taxonomy" id="2306993"/>
    <lineage>
        <taxon>Bacteria</taxon>
        <taxon>Pseudomonadati</taxon>
        <taxon>Pseudomonadota</taxon>
        <taxon>Alphaproteobacteria</taxon>
        <taxon>Rhodobacterales</taxon>
        <taxon>Rhodobacter group</taxon>
        <taxon>Paenirhodobacter</taxon>
    </lineage>
</organism>
<dbReference type="EMBL" id="SAUY01000020">
    <property type="protein sequence ID" value="RWR29317.1"/>
    <property type="molecule type" value="Genomic_DNA"/>
</dbReference>
<protein>
    <submittedName>
        <fullName evidence="1">Uncharacterized protein</fullName>
    </submittedName>
</protein>
<evidence type="ECO:0000313" key="2">
    <source>
        <dbReference type="Proteomes" id="UP000284451"/>
    </source>
</evidence>